<dbReference type="PANTHER" id="PTHR10513:SF15">
    <property type="entry name" value="NADH DEHYDROGENASE [UBIQUINONE] 1 ALPHA SUBCOMPLEX SUBUNIT 10, MITOCHONDRIAL"/>
    <property type="match status" value="1"/>
</dbReference>
<protein>
    <recommendedName>
        <fullName evidence="5 13">NADH dehydrogenase [ubiquinone] 1 alpha subcomplex subunit 10, mitochondrial</fullName>
    </recommendedName>
</protein>
<evidence type="ECO:0000259" key="14">
    <source>
        <dbReference type="Pfam" id="PF01712"/>
    </source>
</evidence>
<keyword evidence="12 13" id="KW-0496">Mitochondrion</keyword>
<proteinExistence type="inferred from homology"/>
<comment type="subcellular location">
    <subcellularLocation>
        <location evidence="3 13">Mitochondrion matrix</location>
    </subcellularLocation>
</comment>
<comment type="similarity">
    <text evidence="4 13">Belongs to the complex I NDUFA10 subunit family.</text>
</comment>
<dbReference type="SUPFAM" id="SSF52540">
    <property type="entry name" value="P-loop containing nucleoside triphosphate hydrolases"/>
    <property type="match status" value="1"/>
</dbReference>
<keyword evidence="10" id="KW-0809">Transit peptide</keyword>
<organism evidence="15 16">
    <name type="scientific">Cherax quadricarinatus</name>
    <name type="common">Australian red claw crayfish</name>
    <dbReference type="NCBI Taxonomy" id="27406"/>
    <lineage>
        <taxon>Eukaryota</taxon>
        <taxon>Metazoa</taxon>
        <taxon>Ecdysozoa</taxon>
        <taxon>Arthropoda</taxon>
        <taxon>Crustacea</taxon>
        <taxon>Multicrustacea</taxon>
        <taxon>Malacostraca</taxon>
        <taxon>Eumalacostraca</taxon>
        <taxon>Eucarida</taxon>
        <taxon>Decapoda</taxon>
        <taxon>Pleocyemata</taxon>
        <taxon>Astacidea</taxon>
        <taxon>Parastacoidea</taxon>
        <taxon>Parastacidae</taxon>
        <taxon>Cherax</taxon>
    </lineage>
</organism>
<comment type="function">
    <text evidence="2 13">Accessory subunit of the mitochondrial membrane respiratory chain NADH dehydrogenase (Complex I), that is believed not to be involved in catalysis. Complex I functions in the transfer of electrons from NADH to the respiratory chain. The immediate electron acceptor for the enzyme is believed to be ubiquinone.</text>
</comment>
<dbReference type="GO" id="GO:0005759">
    <property type="term" value="C:mitochondrial matrix"/>
    <property type="evidence" value="ECO:0007669"/>
    <property type="project" value="UniProtKB-SubCell"/>
</dbReference>
<evidence type="ECO:0000256" key="4">
    <source>
        <dbReference type="ARBA" id="ARBA00008606"/>
    </source>
</evidence>
<dbReference type="InterPro" id="IPR050566">
    <property type="entry name" value="Deoxyribonucleoside_kinase"/>
</dbReference>
<keyword evidence="8 13" id="KW-0679">Respiratory chain</keyword>
<dbReference type="InterPro" id="IPR027417">
    <property type="entry name" value="P-loop_NTPase"/>
</dbReference>
<evidence type="ECO:0000313" key="16">
    <source>
        <dbReference type="Proteomes" id="UP001445076"/>
    </source>
</evidence>
<reference evidence="15" key="2">
    <citation type="submission" date="2024-01" db="EMBL/GenBank/DDBJ databases">
        <authorList>
            <person name="He J."/>
            <person name="Wang M."/>
            <person name="Zheng J."/>
            <person name="Liu Z."/>
        </authorList>
    </citation>
    <scope>NUCLEOTIDE SEQUENCE</scope>
    <source>
        <strain evidence="15">ZL_2023a</strain>
        <tissue evidence="15">Muscle</tissue>
    </source>
</reference>
<dbReference type="Gene3D" id="3.40.50.300">
    <property type="entry name" value="P-loop containing nucleotide triphosphate hydrolases"/>
    <property type="match status" value="1"/>
</dbReference>
<dbReference type="InterPro" id="IPR031314">
    <property type="entry name" value="DNK_dom"/>
</dbReference>
<keyword evidence="16" id="KW-1185">Reference proteome</keyword>
<dbReference type="AlphaFoldDB" id="A0AAW0XF48"/>
<feature type="domain" description="Deoxynucleoside kinase" evidence="14">
    <location>
        <begin position="79"/>
        <end position="309"/>
    </location>
</feature>
<reference evidence="15 16" key="1">
    <citation type="journal article" date="2024" name="BMC Genomics">
        <title>Genome assembly of redclaw crayfish (Cherax quadricarinatus) provides insights into its immune adaptation and hypoxia tolerance.</title>
        <authorList>
            <person name="Liu Z."/>
            <person name="Zheng J."/>
            <person name="Li H."/>
            <person name="Fang K."/>
            <person name="Wang S."/>
            <person name="He J."/>
            <person name="Zhou D."/>
            <person name="Weng S."/>
            <person name="Chi M."/>
            <person name="Gu Z."/>
            <person name="He J."/>
            <person name="Li F."/>
            <person name="Wang M."/>
        </authorList>
    </citation>
    <scope>NUCLEOTIDE SEQUENCE [LARGE SCALE GENOMIC DNA]</scope>
    <source>
        <strain evidence="15">ZL_2023a</strain>
    </source>
</reference>
<keyword evidence="6 13" id="KW-0813">Transport</keyword>
<evidence type="ECO:0000313" key="15">
    <source>
        <dbReference type="EMBL" id="KAK8743066.1"/>
    </source>
</evidence>
<evidence type="ECO:0000256" key="13">
    <source>
        <dbReference type="PIRNR" id="PIRNR000543"/>
    </source>
</evidence>
<keyword evidence="7 13" id="KW-0285">Flavoprotein</keyword>
<keyword evidence="11 13" id="KW-0249">Electron transport</keyword>
<comment type="cofactor">
    <cofactor evidence="1 13">
        <name>FAD</name>
        <dbReference type="ChEBI" id="CHEBI:57692"/>
    </cofactor>
</comment>
<evidence type="ECO:0000256" key="11">
    <source>
        <dbReference type="ARBA" id="ARBA00022982"/>
    </source>
</evidence>
<evidence type="ECO:0000256" key="10">
    <source>
        <dbReference type="ARBA" id="ARBA00022946"/>
    </source>
</evidence>
<gene>
    <name evidence="15" type="ORF">OTU49_001509</name>
</gene>
<comment type="caution">
    <text evidence="15">The sequence shown here is derived from an EMBL/GenBank/DDBJ whole genome shotgun (WGS) entry which is preliminary data.</text>
</comment>
<dbReference type="PANTHER" id="PTHR10513">
    <property type="entry name" value="DEOXYNUCLEOSIDE KINASE"/>
    <property type="match status" value="1"/>
</dbReference>
<evidence type="ECO:0000256" key="8">
    <source>
        <dbReference type="ARBA" id="ARBA00022660"/>
    </source>
</evidence>
<dbReference type="EMBL" id="JARKIK010000026">
    <property type="protein sequence ID" value="KAK8743065.1"/>
    <property type="molecule type" value="Genomic_DNA"/>
</dbReference>
<evidence type="ECO:0000256" key="1">
    <source>
        <dbReference type="ARBA" id="ARBA00001974"/>
    </source>
</evidence>
<name>A0AAW0XF48_CHEQU</name>
<dbReference type="Proteomes" id="UP001445076">
    <property type="component" value="Unassembled WGS sequence"/>
</dbReference>
<evidence type="ECO:0000256" key="2">
    <source>
        <dbReference type="ARBA" id="ARBA00003195"/>
    </source>
</evidence>
<accession>A0AAW0XF48</accession>
<keyword evidence="9 13" id="KW-0274">FAD</keyword>
<sequence>MALSVIRWGIPSLRGLSGRFLSSPTPILRPQVATIVSKTLRDKDYTRPKPYPYKTSNYGFLQAVFDKTTHRFDENSKIIVVDGPIAAGKTAFAKEIADELDMLYVPEANMDMYYINSYGYDLRQLDDRLPESTKSFDEKNFHQDPTHLNAAGFQFQMFRIRLEQYIDTLAHVLSTGQGVVMDRSVYSDFVFVEAMRKFGFLSKAAQSLYYECKKSTVPELLRPHLVIYLDVPVDIVLKQIKERNLPHEVNSKVYSPEFLSFMENVYKNKFLKEMSVHSELLLYDWSEKGEPEIVVEDIERINFDFDKNDPKMADWRKDDEWDWCETRMKYTKLKRVIMQWMNVPGINVPELLVEGQDVKIYNDVVYSAPGMRYAKGFNKDMGDKFIATKVRFET</sequence>
<evidence type="ECO:0000256" key="3">
    <source>
        <dbReference type="ARBA" id="ARBA00004305"/>
    </source>
</evidence>
<dbReference type="InterPro" id="IPR015828">
    <property type="entry name" value="NDUFA10"/>
</dbReference>
<dbReference type="Pfam" id="PF01712">
    <property type="entry name" value="dNK"/>
    <property type="match status" value="1"/>
</dbReference>
<evidence type="ECO:0000256" key="7">
    <source>
        <dbReference type="ARBA" id="ARBA00022630"/>
    </source>
</evidence>
<dbReference type="PIRSF" id="PIRSF000543">
    <property type="entry name" value="NADH_UQ_42KD"/>
    <property type="match status" value="1"/>
</dbReference>
<evidence type="ECO:0000256" key="12">
    <source>
        <dbReference type="ARBA" id="ARBA00023128"/>
    </source>
</evidence>
<evidence type="ECO:0000256" key="6">
    <source>
        <dbReference type="ARBA" id="ARBA00022448"/>
    </source>
</evidence>
<evidence type="ECO:0000256" key="9">
    <source>
        <dbReference type="ARBA" id="ARBA00022827"/>
    </source>
</evidence>
<dbReference type="EMBL" id="JARKIK010000026">
    <property type="protein sequence ID" value="KAK8743066.1"/>
    <property type="molecule type" value="Genomic_DNA"/>
</dbReference>
<dbReference type="GO" id="GO:0006120">
    <property type="term" value="P:mitochondrial electron transport, NADH to ubiquinone"/>
    <property type="evidence" value="ECO:0007669"/>
    <property type="project" value="InterPro"/>
</dbReference>
<evidence type="ECO:0000256" key="5">
    <source>
        <dbReference type="ARBA" id="ARBA00017279"/>
    </source>
</evidence>